<protein>
    <submittedName>
        <fullName evidence="2">Uncharacterized protein</fullName>
    </submittedName>
</protein>
<keyword evidence="3" id="KW-1185">Reference proteome</keyword>
<dbReference type="EMBL" id="JARVKF010000402">
    <property type="protein sequence ID" value="KAK9416969.1"/>
    <property type="molecule type" value="Genomic_DNA"/>
</dbReference>
<gene>
    <name evidence="2" type="ORF">SUNI508_09208</name>
</gene>
<organism evidence="2 3">
    <name type="scientific">Seiridium unicorne</name>
    <dbReference type="NCBI Taxonomy" id="138068"/>
    <lineage>
        <taxon>Eukaryota</taxon>
        <taxon>Fungi</taxon>
        <taxon>Dikarya</taxon>
        <taxon>Ascomycota</taxon>
        <taxon>Pezizomycotina</taxon>
        <taxon>Sordariomycetes</taxon>
        <taxon>Xylariomycetidae</taxon>
        <taxon>Amphisphaeriales</taxon>
        <taxon>Sporocadaceae</taxon>
        <taxon>Seiridium</taxon>
    </lineage>
</organism>
<evidence type="ECO:0000313" key="2">
    <source>
        <dbReference type="EMBL" id="KAK9416969.1"/>
    </source>
</evidence>
<evidence type="ECO:0000256" key="1">
    <source>
        <dbReference type="SAM" id="MobiDB-lite"/>
    </source>
</evidence>
<reference evidence="2 3" key="1">
    <citation type="journal article" date="2024" name="J. Plant Pathol.">
        <title>Sequence and assembly of the genome of Seiridium unicorne, isolate CBS 538.82, causal agent of cypress canker disease.</title>
        <authorList>
            <person name="Scali E."/>
            <person name="Rocca G.D."/>
            <person name="Danti R."/>
            <person name="Garbelotto M."/>
            <person name="Barberini S."/>
            <person name="Baroncelli R."/>
            <person name="Emiliani G."/>
        </authorList>
    </citation>
    <scope>NUCLEOTIDE SEQUENCE [LARGE SCALE GENOMIC DNA]</scope>
    <source>
        <strain evidence="2 3">BM-138-508</strain>
    </source>
</reference>
<sequence>MAAPPKRNTTNEYHGPSPKEMIANHTLAKEIIDRHNDPCPIFDDPSILLLREFVQDPPNARTILAKRDLLDGEAEKPGTKANSAGNLAAYLIAKHGSGEDALMEEEIKNLKDWFDTGGGKTDAELAAAL</sequence>
<dbReference type="Proteomes" id="UP001408356">
    <property type="component" value="Unassembled WGS sequence"/>
</dbReference>
<name>A0ABR2URK9_9PEZI</name>
<comment type="caution">
    <text evidence="2">The sequence shown here is derived from an EMBL/GenBank/DDBJ whole genome shotgun (WGS) entry which is preliminary data.</text>
</comment>
<feature type="region of interest" description="Disordered" evidence="1">
    <location>
        <begin position="1"/>
        <end position="20"/>
    </location>
</feature>
<accession>A0ABR2URK9</accession>
<proteinExistence type="predicted"/>
<evidence type="ECO:0000313" key="3">
    <source>
        <dbReference type="Proteomes" id="UP001408356"/>
    </source>
</evidence>